<gene>
    <name evidence="22" type="ORF">ZIOFF_061152</name>
</gene>
<evidence type="ECO:0000256" key="9">
    <source>
        <dbReference type="ARBA" id="ARBA00022777"/>
    </source>
</evidence>
<evidence type="ECO:0000313" key="22">
    <source>
        <dbReference type="EMBL" id="KAG6477722.1"/>
    </source>
</evidence>
<feature type="transmembrane region" description="Helical" evidence="18">
    <location>
        <begin position="268"/>
        <end position="292"/>
    </location>
</feature>
<evidence type="ECO:0000256" key="5">
    <source>
        <dbReference type="ARBA" id="ARBA00022692"/>
    </source>
</evidence>
<evidence type="ECO:0000256" key="8">
    <source>
        <dbReference type="ARBA" id="ARBA00022741"/>
    </source>
</evidence>
<dbReference type="FunFam" id="3.30.430.20:FF:000015">
    <property type="entry name" value="Cysteine-rich receptor-like protein kinase 3"/>
    <property type="match status" value="1"/>
</dbReference>
<dbReference type="PROSITE" id="PS51473">
    <property type="entry name" value="GNK2"/>
    <property type="match status" value="2"/>
</dbReference>
<dbReference type="SUPFAM" id="SSF56112">
    <property type="entry name" value="Protein kinase-like (PK-like)"/>
    <property type="match status" value="1"/>
</dbReference>
<feature type="signal peptide" evidence="19">
    <location>
        <begin position="1"/>
        <end position="22"/>
    </location>
</feature>
<sequence>MAYFASALAFLALLLWSRITAADPQTNLLLRACSLINVTNTTAFAATINLTFSDLRFTISSAAPGSSATHFATAWGYAQPFYALFQCRGYLSTADCLTCFSAAEVCIRICGPANGARVIYDGCFLRYESTPFFQSKGPGNGNNCGERNSTSGFSASVRPLLEDLKANTPRTREFFAAVEREGVFAVAQCVETVSEEGCEQCLATAVDHVMLCLPSADGRAVDAGCFMRYSDESFFPANRTVDLSPYLTNSARNVTMEHGRAKSSKKGALIGAVAGGVGGLLLLLGAISLLWIRRSRDQRNPSEGDTLGESTLQGSVNFHYKDLKTATNNFSEKNKVGKGGFGDVYKGQLKNGRTVAVKRLIITQTSRARADFQSEVKLIRNIHHRNLVNLLGYSSKCDNFLLVYEYMTNGSLDKFIFGNRRGFLNWRQRFDIIVGVARGLAYLHQEFLVRIIHRDIKCSNILLDNNFQPRVADFGLARLLPEDKSHVNTIFAGTFGYTAPEYAIHGQLSEKVDTYSYGIVVLEIISGRKCNDIKLQPVTQYLLEWDQSVPVLKQAWKLYERDLLLEMVDETLDASDYTPEEVKRIIKIALLCTQSTVAARPTMSEIVVLLVNQTDDALHPTRPTFIEASNRVYGEASSSPAGSTSTPVAASHATFSTFQFSAR</sequence>
<keyword evidence="8 17" id="KW-0547">Nucleotide-binding</keyword>
<dbReference type="GO" id="GO:0004674">
    <property type="term" value="F:protein serine/threonine kinase activity"/>
    <property type="evidence" value="ECO:0007669"/>
    <property type="project" value="UniProtKB-KW"/>
</dbReference>
<keyword evidence="6 19" id="KW-0732">Signal</keyword>
<dbReference type="InterPro" id="IPR052059">
    <property type="entry name" value="CR_Ser/Thr_kinase"/>
</dbReference>
<dbReference type="PROSITE" id="PS50011">
    <property type="entry name" value="PROTEIN_KINASE_DOM"/>
    <property type="match status" value="1"/>
</dbReference>
<evidence type="ECO:0000259" key="21">
    <source>
        <dbReference type="PROSITE" id="PS51473"/>
    </source>
</evidence>
<evidence type="ECO:0000256" key="2">
    <source>
        <dbReference type="ARBA" id="ARBA00022527"/>
    </source>
</evidence>
<keyword evidence="7" id="KW-0677">Repeat</keyword>
<keyword evidence="14" id="KW-0325">Glycoprotein</keyword>
<comment type="subcellular location">
    <subcellularLocation>
        <location evidence="1">Membrane</location>
        <topology evidence="1">Single-pass membrane protein</topology>
    </subcellularLocation>
</comment>
<evidence type="ECO:0000313" key="23">
    <source>
        <dbReference type="Proteomes" id="UP000734854"/>
    </source>
</evidence>
<dbReference type="FunFam" id="1.10.510.10:FF:000336">
    <property type="entry name" value="Cysteine-rich receptor-like protein kinase 2"/>
    <property type="match status" value="1"/>
</dbReference>
<feature type="domain" description="Gnk2-homologous" evidence="21">
    <location>
        <begin position="135"/>
        <end position="234"/>
    </location>
</feature>
<evidence type="ECO:0000256" key="12">
    <source>
        <dbReference type="ARBA" id="ARBA00023136"/>
    </source>
</evidence>
<protein>
    <recommendedName>
        <fullName evidence="24">Cysteine-rich receptor-like protein kinase 2</fullName>
    </recommendedName>
</protein>
<dbReference type="InterPro" id="IPR011009">
    <property type="entry name" value="Kinase-like_dom_sf"/>
</dbReference>
<feature type="chain" id="PRO_5035261294" description="Cysteine-rich receptor-like protein kinase 2" evidence="19">
    <location>
        <begin position="23"/>
        <end position="663"/>
    </location>
</feature>
<keyword evidence="5 18" id="KW-0812">Transmembrane</keyword>
<feature type="domain" description="Gnk2-homologous" evidence="21">
    <location>
        <begin position="26"/>
        <end position="132"/>
    </location>
</feature>
<keyword evidence="10 17" id="KW-0067">ATP-binding</keyword>
<reference evidence="22 23" key="1">
    <citation type="submission" date="2020-08" db="EMBL/GenBank/DDBJ databases">
        <title>Plant Genome Project.</title>
        <authorList>
            <person name="Zhang R.-G."/>
        </authorList>
    </citation>
    <scope>NUCLEOTIDE SEQUENCE [LARGE SCALE GENOMIC DNA]</scope>
    <source>
        <tissue evidence="22">Rhizome</tissue>
    </source>
</reference>
<dbReference type="AlphaFoldDB" id="A0A8J5F425"/>
<keyword evidence="9" id="KW-0418">Kinase</keyword>
<dbReference type="GO" id="GO:0005524">
    <property type="term" value="F:ATP binding"/>
    <property type="evidence" value="ECO:0007669"/>
    <property type="project" value="UniProtKB-UniRule"/>
</dbReference>
<evidence type="ECO:0000256" key="17">
    <source>
        <dbReference type="PROSITE-ProRule" id="PRU10141"/>
    </source>
</evidence>
<evidence type="ECO:0000256" key="11">
    <source>
        <dbReference type="ARBA" id="ARBA00022989"/>
    </source>
</evidence>
<dbReference type="Gene3D" id="3.30.430.20">
    <property type="entry name" value="Gnk2 domain, C-X8-C-X2-C motif"/>
    <property type="match status" value="2"/>
</dbReference>
<evidence type="ECO:0008006" key="24">
    <source>
        <dbReference type="Google" id="ProtNLM"/>
    </source>
</evidence>
<dbReference type="FunFam" id="3.30.200.20:FF:000177">
    <property type="entry name" value="Cysteine-rich receptor-like protein kinase 2"/>
    <property type="match status" value="1"/>
</dbReference>
<evidence type="ECO:0000259" key="20">
    <source>
        <dbReference type="PROSITE" id="PS50011"/>
    </source>
</evidence>
<proteinExistence type="predicted"/>
<dbReference type="InterPro" id="IPR001245">
    <property type="entry name" value="Ser-Thr/Tyr_kinase_cat_dom"/>
</dbReference>
<dbReference type="Gene3D" id="3.30.200.20">
    <property type="entry name" value="Phosphorylase Kinase, domain 1"/>
    <property type="match status" value="1"/>
</dbReference>
<dbReference type="Gene3D" id="1.10.510.10">
    <property type="entry name" value="Transferase(Phosphotransferase) domain 1"/>
    <property type="match status" value="1"/>
</dbReference>
<dbReference type="SMART" id="SM00220">
    <property type="entry name" value="S_TKc"/>
    <property type="match status" value="1"/>
</dbReference>
<keyword evidence="23" id="KW-1185">Reference proteome</keyword>
<dbReference type="PROSITE" id="PS00107">
    <property type="entry name" value="PROTEIN_KINASE_ATP"/>
    <property type="match status" value="1"/>
</dbReference>
<keyword evidence="4" id="KW-0808">Transferase</keyword>
<dbReference type="CDD" id="cd23509">
    <property type="entry name" value="Gnk2-like"/>
    <property type="match status" value="2"/>
</dbReference>
<evidence type="ECO:0000256" key="13">
    <source>
        <dbReference type="ARBA" id="ARBA00023170"/>
    </source>
</evidence>
<name>A0A8J5F425_ZINOF</name>
<keyword evidence="3" id="KW-0597">Phosphoprotein</keyword>
<dbReference type="PANTHER" id="PTHR47973">
    <property type="entry name" value="CYSTEINE-RICH RECEPTOR-LIKE PROTEIN KINASE 3"/>
    <property type="match status" value="1"/>
</dbReference>
<dbReference type="CDD" id="cd14066">
    <property type="entry name" value="STKc_IRAK"/>
    <property type="match status" value="1"/>
</dbReference>
<comment type="catalytic activity">
    <reaction evidence="15">
        <text>L-seryl-[protein] + ATP = O-phospho-L-seryl-[protein] + ADP + H(+)</text>
        <dbReference type="Rhea" id="RHEA:17989"/>
        <dbReference type="Rhea" id="RHEA-COMP:9863"/>
        <dbReference type="Rhea" id="RHEA-COMP:11604"/>
        <dbReference type="ChEBI" id="CHEBI:15378"/>
        <dbReference type="ChEBI" id="CHEBI:29999"/>
        <dbReference type="ChEBI" id="CHEBI:30616"/>
        <dbReference type="ChEBI" id="CHEBI:83421"/>
        <dbReference type="ChEBI" id="CHEBI:456216"/>
    </reaction>
</comment>
<dbReference type="InterPro" id="IPR002902">
    <property type="entry name" value="GNK2"/>
</dbReference>
<evidence type="ECO:0000256" key="19">
    <source>
        <dbReference type="SAM" id="SignalP"/>
    </source>
</evidence>
<evidence type="ECO:0000256" key="14">
    <source>
        <dbReference type="ARBA" id="ARBA00023180"/>
    </source>
</evidence>
<keyword evidence="13" id="KW-0675">Receptor</keyword>
<dbReference type="Proteomes" id="UP000734854">
    <property type="component" value="Unassembled WGS sequence"/>
</dbReference>
<dbReference type="EMBL" id="JACMSC010000017">
    <property type="protein sequence ID" value="KAG6477722.1"/>
    <property type="molecule type" value="Genomic_DNA"/>
</dbReference>
<feature type="domain" description="Protein kinase" evidence="20">
    <location>
        <begin position="330"/>
        <end position="622"/>
    </location>
</feature>
<dbReference type="InterPro" id="IPR038408">
    <property type="entry name" value="GNK2_sf"/>
</dbReference>
<dbReference type="InterPro" id="IPR008271">
    <property type="entry name" value="Ser/Thr_kinase_AS"/>
</dbReference>
<comment type="caution">
    <text evidence="22">The sequence shown here is derived from an EMBL/GenBank/DDBJ whole genome shotgun (WGS) entry which is preliminary data.</text>
</comment>
<evidence type="ECO:0000256" key="4">
    <source>
        <dbReference type="ARBA" id="ARBA00022679"/>
    </source>
</evidence>
<evidence type="ECO:0000256" key="18">
    <source>
        <dbReference type="SAM" id="Phobius"/>
    </source>
</evidence>
<evidence type="ECO:0000256" key="7">
    <source>
        <dbReference type="ARBA" id="ARBA00022737"/>
    </source>
</evidence>
<organism evidence="22 23">
    <name type="scientific">Zingiber officinale</name>
    <name type="common">Ginger</name>
    <name type="synonym">Amomum zingiber</name>
    <dbReference type="NCBI Taxonomy" id="94328"/>
    <lineage>
        <taxon>Eukaryota</taxon>
        <taxon>Viridiplantae</taxon>
        <taxon>Streptophyta</taxon>
        <taxon>Embryophyta</taxon>
        <taxon>Tracheophyta</taxon>
        <taxon>Spermatophyta</taxon>
        <taxon>Magnoliopsida</taxon>
        <taxon>Liliopsida</taxon>
        <taxon>Zingiberales</taxon>
        <taxon>Zingiberaceae</taxon>
        <taxon>Zingiber</taxon>
    </lineage>
</organism>
<keyword evidence="12 18" id="KW-0472">Membrane</keyword>
<evidence type="ECO:0000256" key="15">
    <source>
        <dbReference type="ARBA" id="ARBA00047558"/>
    </source>
</evidence>
<dbReference type="GO" id="GO:0016020">
    <property type="term" value="C:membrane"/>
    <property type="evidence" value="ECO:0007669"/>
    <property type="project" value="UniProtKB-SubCell"/>
</dbReference>
<evidence type="ECO:0000256" key="6">
    <source>
        <dbReference type="ARBA" id="ARBA00022729"/>
    </source>
</evidence>
<dbReference type="Pfam" id="PF07714">
    <property type="entry name" value="PK_Tyr_Ser-Thr"/>
    <property type="match status" value="1"/>
</dbReference>
<evidence type="ECO:0000256" key="1">
    <source>
        <dbReference type="ARBA" id="ARBA00004167"/>
    </source>
</evidence>
<dbReference type="InterPro" id="IPR000719">
    <property type="entry name" value="Prot_kinase_dom"/>
</dbReference>
<keyword evidence="2" id="KW-0723">Serine/threonine-protein kinase</keyword>
<accession>A0A8J5F425</accession>
<evidence type="ECO:0000256" key="10">
    <source>
        <dbReference type="ARBA" id="ARBA00022840"/>
    </source>
</evidence>
<keyword evidence="11 18" id="KW-1133">Transmembrane helix</keyword>
<evidence type="ECO:0000256" key="16">
    <source>
        <dbReference type="ARBA" id="ARBA00047951"/>
    </source>
</evidence>
<evidence type="ECO:0000256" key="3">
    <source>
        <dbReference type="ARBA" id="ARBA00022553"/>
    </source>
</evidence>
<dbReference type="PROSITE" id="PS00108">
    <property type="entry name" value="PROTEIN_KINASE_ST"/>
    <property type="match status" value="1"/>
</dbReference>
<feature type="binding site" evidence="17">
    <location>
        <position position="358"/>
    </location>
    <ligand>
        <name>ATP</name>
        <dbReference type="ChEBI" id="CHEBI:30616"/>
    </ligand>
</feature>
<dbReference type="InterPro" id="IPR017441">
    <property type="entry name" value="Protein_kinase_ATP_BS"/>
</dbReference>
<dbReference type="Pfam" id="PF01657">
    <property type="entry name" value="Stress-antifung"/>
    <property type="match status" value="2"/>
</dbReference>
<comment type="catalytic activity">
    <reaction evidence="16">
        <text>L-threonyl-[protein] + ATP = O-phospho-L-threonyl-[protein] + ADP + H(+)</text>
        <dbReference type="Rhea" id="RHEA:46608"/>
        <dbReference type="Rhea" id="RHEA-COMP:11060"/>
        <dbReference type="Rhea" id="RHEA-COMP:11605"/>
        <dbReference type="ChEBI" id="CHEBI:15378"/>
        <dbReference type="ChEBI" id="CHEBI:30013"/>
        <dbReference type="ChEBI" id="CHEBI:30616"/>
        <dbReference type="ChEBI" id="CHEBI:61977"/>
        <dbReference type="ChEBI" id="CHEBI:456216"/>
    </reaction>
</comment>